<protein>
    <submittedName>
        <fullName evidence="2">2087_t:CDS:1</fullName>
    </submittedName>
</protein>
<feature type="compositionally biased region" description="Polar residues" evidence="1">
    <location>
        <begin position="29"/>
        <end position="41"/>
    </location>
</feature>
<feature type="region of interest" description="Disordered" evidence="1">
    <location>
        <begin position="1"/>
        <end position="69"/>
    </location>
</feature>
<feature type="non-terminal residue" evidence="2">
    <location>
        <position position="1"/>
    </location>
</feature>
<sequence length="127" mass="14396">LNDISDNEVSIPTEADKETSPDTCIPTIPSVSMSHISNSEGKISEDNKSLSKEEVNEPDDDKDFHKGEEEYNFGRVFSDNNNEDDKNFSDDVSFYGFSDDDDEGYYYDLNTGETYKKSESFNLSILM</sequence>
<proteinExistence type="predicted"/>
<dbReference type="EMBL" id="CAJVPJ010002159">
    <property type="protein sequence ID" value="CAG8614453.1"/>
    <property type="molecule type" value="Genomic_DNA"/>
</dbReference>
<gene>
    <name evidence="2" type="ORF">POCULU_LOCUS8111</name>
</gene>
<feature type="compositionally biased region" description="Basic and acidic residues" evidence="1">
    <location>
        <begin position="42"/>
        <end position="55"/>
    </location>
</feature>
<evidence type="ECO:0000256" key="1">
    <source>
        <dbReference type="SAM" id="MobiDB-lite"/>
    </source>
</evidence>
<accession>A0A9N9CTE5</accession>
<reference evidence="2" key="1">
    <citation type="submission" date="2021-06" db="EMBL/GenBank/DDBJ databases">
        <authorList>
            <person name="Kallberg Y."/>
            <person name="Tangrot J."/>
            <person name="Rosling A."/>
        </authorList>
    </citation>
    <scope>NUCLEOTIDE SEQUENCE</scope>
    <source>
        <strain evidence="2">IA702</strain>
    </source>
</reference>
<keyword evidence="3" id="KW-1185">Reference proteome</keyword>
<dbReference type="AlphaFoldDB" id="A0A9N9CTE5"/>
<dbReference type="Proteomes" id="UP000789572">
    <property type="component" value="Unassembled WGS sequence"/>
</dbReference>
<dbReference type="OrthoDB" id="10566235at2759"/>
<evidence type="ECO:0000313" key="2">
    <source>
        <dbReference type="EMBL" id="CAG8614453.1"/>
    </source>
</evidence>
<comment type="caution">
    <text evidence="2">The sequence shown here is derived from an EMBL/GenBank/DDBJ whole genome shotgun (WGS) entry which is preliminary data.</text>
</comment>
<name>A0A9N9CTE5_9GLOM</name>
<organism evidence="2 3">
    <name type="scientific">Paraglomus occultum</name>
    <dbReference type="NCBI Taxonomy" id="144539"/>
    <lineage>
        <taxon>Eukaryota</taxon>
        <taxon>Fungi</taxon>
        <taxon>Fungi incertae sedis</taxon>
        <taxon>Mucoromycota</taxon>
        <taxon>Glomeromycotina</taxon>
        <taxon>Glomeromycetes</taxon>
        <taxon>Paraglomerales</taxon>
        <taxon>Paraglomeraceae</taxon>
        <taxon>Paraglomus</taxon>
    </lineage>
</organism>
<evidence type="ECO:0000313" key="3">
    <source>
        <dbReference type="Proteomes" id="UP000789572"/>
    </source>
</evidence>